<gene>
    <name evidence="7" type="ORF">AQJ91_06640</name>
</gene>
<evidence type="ECO:0000256" key="2">
    <source>
        <dbReference type="ARBA" id="ARBA00006228"/>
    </source>
</evidence>
<keyword evidence="5" id="KW-1133">Transmembrane helix</keyword>
<keyword evidence="4" id="KW-0812">Transmembrane</keyword>
<dbReference type="PANTHER" id="PTHR34584">
    <property type="entry name" value="NA(+)/H(+) ANTIPORTER SUBUNIT E1"/>
    <property type="match status" value="1"/>
</dbReference>
<name>A0A101V3H5_9ACTN</name>
<dbReference type="Proteomes" id="UP000053260">
    <property type="component" value="Unassembled WGS sequence"/>
</dbReference>
<evidence type="ECO:0000256" key="3">
    <source>
        <dbReference type="ARBA" id="ARBA00022475"/>
    </source>
</evidence>
<dbReference type="GO" id="GO:0008324">
    <property type="term" value="F:monoatomic cation transmembrane transporter activity"/>
    <property type="evidence" value="ECO:0007669"/>
    <property type="project" value="InterPro"/>
</dbReference>
<reference evidence="7 8" key="1">
    <citation type="submission" date="2015-10" db="EMBL/GenBank/DDBJ databases">
        <title>Draft genome sequence of Streptomyces sp. RV15, isolated from a marine sponge.</title>
        <authorList>
            <person name="Ruckert C."/>
            <person name="Abdelmohsen U.R."/>
            <person name="Winkler A."/>
            <person name="Hentschel U."/>
            <person name="Kalinowski J."/>
            <person name="Kampfer P."/>
            <person name="Glaeser S."/>
        </authorList>
    </citation>
    <scope>NUCLEOTIDE SEQUENCE [LARGE SCALE GENOMIC DNA]</scope>
    <source>
        <strain evidence="7 8">RV15</strain>
    </source>
</reference>
<accession>A0A101V3H5</accession>
<protein>
    <recommendedName>
        <fullName evidence="9">Cation transporter</fullName>
    </recommendedName>
</protein>
<organism evidence="7 8">
    <name type="scientific">Streptomyces dysideae</name>
    <dbReference type="NCBI Taxonomy" id="909626"/>
    <lineage>
        <taxon>Bacteria</taxon>
        <taxon>Bacillati</taxon>
        <taxon>Actinomycetota</taxon>
        <taxon>Actinomycetes</taxon>
        <taxon>Kitasatosporales</taxon>
        <taxon>Streptomycetaceae</taxon>
        <taxon>Streptomyces</taxon>
    </lineage>
</organism>
<comment type="subcellular location">
    <subcellularLocation>
        <location evidence="1">Cell membrane</location>
        <topology evidence="1">Multi-pass membrane protein</topology>
    </subcellularLocation>
</comment>
<sequence>MSLLDRDSTRAASAQQHPRRKSIMRFLRTVPFPVVFWLLLSGHFEPLLLALGALSVAVVCWLMRRAGLDHQSVTVAFALRLPRYFLWLSGQVLVATYAVVRKVWSPRPDLRPVVESTPAAHLPELSQVVYANSITLTPGTLSLDIEADHIEVHSLERAGVDELREGRMLSRVRRTEARR</sequence>
<proteinExistence type="inferred from homology"/>
<evidence type="ECO:0000313" key="7">
    <source>
        <dbReference type="EMBL" id="KUO21811.1"/>
    </source>
</evidence>
<evidence type="ECO:0000256" key="4">
    <source>
        <dbReference type="ARBA" id="ARBA00022692"/>
    </source>
</evidence>
<dbReference type="PANTHER" id="PTHR34584:SF1">
    <property type="entry name" value="NA(+)_H(+) ANTIPORTER SUBUNIT E1"/>
    <property type="match status" value="1"/>
</dbReference>
<dbReference type="RefSeq" id="WP_079084727.1">
    <property type="nucleotide sequence ID" value="NZ_KQ949077.1"/>
</dbReference>
<comment type="caution">
    <text evidence="7">The sequence shown here is derived from an EMBL/GenBank/DDBJ whole genome shotgun (WGS) entry which is preliminary data.</text>
</comment>
<dbReference type="InterPro" id="IPR002758">
    <property type="entry name" value="Cation_antiport_E"/>
</dbReference>
<evidence type="ECO:0000256" key="5">
    <source>
        <dbReference type="ARBA" id="ARBA00022989"/>
    </source>
</evidence>
<evidence type="ECO:0000313" key="8">
    <source>
        <dbReference type="Proteomes" id="UP000053260"/>
    </source>
</evidence>
<dbReference type="GO" id="GO:0005886">
    <property type="term" value="C:plasma membrane"/>
    <property type="evidence" value="ECO:0007669"/>
    <property type="project" value="UniProtKB-SubCell"/>
</dbReference>
<dbReference type="OrthoDB" id="4410626at2"/>
<keyword evidence="6" id="KW-0472">Membrane</keyword>
<comment type="similarity">
    <text evidence="2">Belongs to the CPA3 antiporters (TC 2.A.63) subunit E family.</text>
</comment>
<dbReference type="EMBL" id="LMXB01000021">
    <property type="protein sequence ID" value="KUO21811.1"/>
    <property type="molecule type" value="Genomic_DNA"/>
</dbReference>
<dbReference type="AlphaFoldDB" id="A0A101V3H5"/>
<keyword evidence="8" id="KW-1185">Reference proteome</keyword>
<dbReference type="Pfam" id="PF01899">
    <property type="entry name" value="MNHE"/>
    <property type="match status" value="1"/>
</dbReference>
<keyword evidence="3" id="KW-1003">Cell membrane</keyword>
<evidence type="ECO:0008006" key="9">
    <source>
        <dbReference type="Google" id="ProtNLM"/>
    </source>
</evidence>
<dbReference type="STRING" id="909626.AQJ91_06640"/>
<evidence type="ECO:0000256" key="1">
    <source>
        <dbReference type="ARBA" id="ARBA00004651"/>
    </source>
</evidence>
<evidence type="ECO:0000256" key="6">
    <source>
        <dbReference type="ARBA" id="ARBA00023136"/>
    </source>
</evidence>